<evidence type="ECO:0000313" key="6">
    <source>
        <dbReference type="Proteomes" id="UP000094291"/>
    </source>
</evidence>
<evidence type="ECO:0000259" key="4">
    <source>
        <dbReference type="PROSITE" id="PS50977"/>
    </source>
</evidence>
<evidence type="ECO:0000256" key="1">
    <source>
        <dbReference type="ARBA" id="ARBA00023125"/>
    </source>
</evidence>
<keyword evidence="1 2" id="KW-0238">DNA-binding</keyword>
<proteinExistence type="predicted"/>
<dbReference type="GO" id="GO:0003700">
    <property type="term" value="F:DNA-binding transcription factor activity"/>
    <property type="evidence" value="ECO:0007669"/>
    <property type="project" value="TreeGrafter"/>
</dbReference>
<dbReference type="PRINTS" id="PR00455">
    <property type="entry name" value="HTHTETR"/>
</dbReference>
<dbReference type="InterPro" id="IPR050109">
    <property type="entry name" value="HTH-type_TetR-like_transc_reg"/>
</dbReference>
<protein>
    <recommendedName>
        <fullName evidence="4">HTH tetR-type domain-containing protein</fullName>
    </recommendedName>
</protein>
<name>A0A1E2VEK9_9GAMM</name>
<dbReference type="SUPFAM" id="SSF46689">
    <property type="entry name" value="Homeodomain-like"/>
    <property type="match status" value="1"/>
</dbReference>
<dbReference type="Proteomes" id="UP000094291">
    <property type="component" value="Unassembled WGS sequence"/>
</dbReference>
<accession>A0A1E2VEK9</accession>
<evidence type="ECO:0000313" key="5">
    <source>
        <dbReference type="EMBL" id="ODC05105.1"/>
    </source>
</evidence>
<dbReference type="PANTHER" id="PTHR30055">
    <property type="entry name" value="HTH-TYPE TRANSCRIPTIONAL REGULATOR RUTR"/>
    <property type="match status" value="1"/>
</dbReference>
<dbReference type="AlphaFoldDB" id="A0A1E2VEK9"/>
<evidence type="ECO:0000256" key="3">
    <source>
        <dbReference type="SAM" id="MobiDB-lite"/>
    </source>
</evidence>
<evidence type="ECO:0000256" key="2">
    <source>
        <dbReference type="PROSITE-ProRule" id="PRU00335"/>
    </source>
</evidence>
<dbReference type="PANTHER" id="PTHR30055:SF226">
    <property type="entry name" value="HTH-TYPE TRANSCRIPTIONAL REGULATOR PKSA"/>
    <property type="match status" value="1"/>
</dbReference>
<feature type="domain" description="HTH tetR-type" evidence="4">
    <location>
        <begin position="28"/>
        <end position="88"/>
    </location>
</feature>
<dbReference type="PROSITE" id="PS50977">
    <property type="entry name" value="HTH_TETR_2"/>
    <property type="match status" value="1"/>
</dbReference>
<organism evidence="5 6">
    <name type="scientific">Terasakiispira papahanaumokuakeensis</name>
    <dbReference type="NCBI Taxonomy" id="197479"/>
    <lineage>
        <taxon>Bacteria</taxon>
        <taxon>Pseudomonadati</taxon>
        <taxon>Pseudomonadota</taxon>
        <taxon>Gammaproteobacteria</taxon>
        <taxon>Oceanospirillales</taxon>
        <taxon>Terasakiispira</taxon>
    </lineage>
</organism>
<dbReference type="Gene3D" id="1.10.357.10">
    <property type="entry name" value="Tetracycline Repressor, domain 2"/>
    <property type="match status" value="1"/>
</dbReference>
<dbReference type="EMBL" id="MDTQ01000001">
    <property type="protein sequence ID" value="ODC05105.1"/>
    <property type="molecule type" value="Genomic_DNA"/>
</dbReference>
<feature type="DNA-binding region" description="H-T-H motif" evidence="2">
    <location>
        <begin position="51"/>
        <end position="70"/>
    </location>
</feature>
<dbReference type="STRING" id="197479.BFW38_01345"/>
<sequence>MSEGSPSSRDADHKVAQKPRQPKRLRGKQRVEDLLKAATSIFAAKGYDAATMTEIAARAKAPIGSLYQFFPNKEVLAGALMQRYAEHLEAQLTQLSIQAGELSTDTLLQHLLGVMQALALERQAVMTLIEARNVTGESRHILRQTLRRGIQQVLCAHCDTLASDDAEVLTVMLVQAMKAMVLLGDESCAEAGRKAWLEMVQMYFQQRLPSAGEM</sequence>
<dbReference type="Pfam" id="PF00440">
    <property type="entry name" value="TetR_N"/>
    <property type="match status" value="1"/>
</dbReference>
<comment type="caution">
    <text evidence="5">The sequence shown here is derived from an EMBL/GenBank/DDBJ whole genome shotgun (WGS) entry which is preliminary data.</text>
</comment>
<gene>
    <name evidence="5" type="ORF">BFW38_01345</name>
</gene>
<feature type="compositionally biased region" description="Basic residues" evidence="3">
    <location>
        <begin position="16"/>
        <end position="27"/>
    </location>
</feature>
<dbReference type="GO" id="GO:0000976">
    <property type="term" value="F:transcription cis-regulatory region binding"/>
    <property type="evidence" value="ECO:0007669"/>
    <property type="project" value="TreeGrafter"/>
</dbReference>
<dbReference type="InterPro" id="IPR009057">
    <property type="entry name" value="Homeodomain-like_sf"/>
</dbReference>
<keyword evidence="6" id="KW-1185">Reference proteome</keyword>
<dbReference type="InterPro" id="IPR001647">
    <property type="entry name" value="HTH_TetR"/>
</dbReference>
<reference evidence="5 6" key="1">
    <citation type="submission" date="2016-08" db="EMBL/GenBank/DDBJ databases">
        <authorList>
            <person name="Seilhamer J.J."/>
        </authorList>
    </citation>
    <scope>NUCLEOTIDE SEQUENCE [LARGE SCALE GENOMIC DNA]</scope>
    <source>
        <strain evidence="5 6">PH27A</strain>
    </source>
</reference>
<feature type="region of interest" description="Disordered" evidence="3">
    <location>
        <begin position="1"/>
        <end position="27"/>
    </location>
</feature>